<evidence type="ECO:0000256" key="6">
    <source>
        <dbReference type="SAM" id="Phobius"/>
    </source>
</evidence>
<keyword evidence="2" id="KW-0813">Transport</keyword>
<feature type="transmembrane region" description="Helical" evidence="6">
    <location>
        <begin position="28"/>
        <end position="49"/>
    </location>
</feature>
<protein>
    <submittedName>
        <fullName evidence="7">MFS transporter</fullName>
    </submittedName>
</protein>
<gene>
    <name evidence="7" type="ORF">GCM10009092_27260</name>
</gene>
<evidence type="ECO:0000256" key="4">
    <source>
        <dbReference type="ARBA" id="ARBA00022989"/>
    </source>
</evidence>
<keyword evidence="4 6" id="KW-1133">Transmembrane helix</keyword>
<evidence type="ECO:0000313" key="7">
    <source>
        <dbReference type="EMBL" id="GAA0361477.1"/>
    </source>
</evidence>
<feature type="transmembrane region" description="Helical" evidence="6">
    <location>
        <begin position="162"/>
        <end position="184"/>
    </location>
</feature>
<evidence type="ECO:0000256" key="2">
    <source>
        <dbReference type="ARBA" id="ARBA00022448"/>
    </source>
</evidence>
<keyword evidence="3 6" id="KW-0812">Transmembrane</keyword>
<dbReference type="EMBL" id="BAAAEI010000015">
    <property type="protein sequence ID" value="GAA0361477.1"/>
    <property type="molecule type" value="Genomic_DNA"/>
</dbReference>
<evidence type="ECO:0000256" key="1">
    <source>
        <dbReference type="ARBA" id="ARBA00004141"/>
    </source>
</evidence>
<feature type="transmembrane region" description="Helical" evidence="6">
    <location>
        <begin position="467"/>
        <end position="494"/>
    </location>
</feature>
<feature type="transmembrane region" description="Helical" evidence="6">
    <location>
        <begin position="290"/>
        <end position="310"/>
    </location>
</feature>
<feature type="transmembrane region" description="Helical" evidence="6">
    <location>
        <begin position="101"/>
        <end position="118"/>
    </location>
</feature>
<feature type="transmembrane region" description="Helical" evidence="6">
    <location>
        <begin position="260"/>
        <end position="278"/>
    </location>
</feature>
<dbReference type="InterPro" id="IPR036259">
    <property type="entry name" value="MFS_trans_sf"/>
</dbReference>
<dbReference type="PANTHER" id="PTHR19432">
    <property type="entry name" value="SUGAR TRANSPORTER"/>
    <property type="match status" value="1"/>
</dbReference>
<dbReference type="Proteomes" id="UP001501757">
    <property type="component" value="Unassembled WGS sequence"/>
</dbReference>
<dbReference type="PANTHER" id="PTHR19432:SF35">
    <property type="entry name" value="SOLUTE CARRIER FAMILY 45 MEMBER 3 ISOFORM X1"/>
    <property type="match status" value="1"/>
</dbReference>
<evidence type="ECO:0000313" key="8">
    <source>
        <dbReference type="Proteomes" id="UP001501757"/>
    </source>
</evidence>
<reference evidence="8" key="1">
    <citation type="journal article" date="2019" name="Int. J. Syst. Evol. Microbiol.">
        <title>The Global Catalogue of Microorganisms (GCM) 10K type strain sequencing project: providing services to taxonomists for standard genome sequencing and annotation.</title>
        <authorList>
            <consortium name="The Broad Institute Genomics Platform"/>
            <consortium name="The Broad Institute Genome Sequencing Center for Infectious Disease"/>
            <person name="Wu L."/>
            <person name="Ma J."/>
        </authorList>
    </citation>
    <scope>NUCLEOTIDE SEQUENCE [LARGE SCALE GENOMIC DNA]</scope>
    <source>
        <strain evidence="8">JCM 13378</strain>
    </source>
</reference>
<evidence type="ECO:0000256" key="3">
    <source>
        <dbReference type="ARBA" id="ARBA00022692"/>
    </source>
</evidence>
<feature type="transmembrane region" description="Helical" evidence="6">
    <location>
        <begin position="204"/>
        <end position="222"/>
    </location>
</feature>
<feature type="transmembrane region" description="Helical" evidence="6">
    <location>
        <begin position="434"/>
        <end position="455"/>
    </location>
</feature>
<keyword evidence="8" id="KW-1185">Reference proteome</keyword>
<dbReference type="Pfam" id="PF07690">
    <property type="entry name" value="MFS_1"/>
    <property type="match status" value="1"/>
</dbReference>
<keyword evidence="5 6" id="KW-0472">Membrane</keyword>
<name>A0ABP3H3X7_9ALTE</name>
<sequence length="531" mass="57948">MQNASSLTSAPVAGPAPTHVIPNAKPNLSFWQIWNMCFGFLGIQFGFALQNSNVSRIFETLGADYNNLAILWVAAPVTGLIVQPIIGYLSDNTWTRFGRRRPYFVLGALLASFALFVMPHSPVLWMAAGMLWIMDASINIAMEPTRAFVGDMLPKHQRGMGYAMQSFFIGVGAVVASALPWVMNNWLGISNTAAAGVIPDSVRFSFYAGGLIFLLAVLWTVYTTKEYSPEQLKAFEAADKAAEGQSYEALPQVVRTASRSYLQGGIWLVIGLVLWALIQGNIERLDKNLLILAGGCAVFGVCLLVAGWLASTGRHSNGFSVVMNDLFAMPTAMKQLAFVQFFSWFPLFAMWTYMTAAVTSHHFGTSDPTSQLYNQGADWVGVLNATYNGTTIFAAMLLPILVKLTNLRMAHMVNLFLGGLGFISFLFITDPDWLVLPMIGVGFAWASILAVPYAILSNSLPAGKMGVFMGIFNYFIVLPQILAASILGFLVTRIFDNQPVYALVVGGCSMLLAGLLVLRVKEPDYQQEPSV</sequence>
<comment type="caution">
    <text evidence="7">The sequence shown here is derived from an EMBL/GenBank/DDBJ whole genome shotgun (WGS) entry which is preliminary data.</text>
</comment>
<proteinExistence type="predicted"/>
<accession>A0ABP3H3X7</accession>
<dbReference type="InterPro" id="IPR011701">
    <property type="entry name" value="MFS"/>
</dbReference>
<feature type="transmembrane region" description="Helical" evidence="6">
    <location>
        <begin position="409"/>
        <end position="428"/>
    </location>
</feature>
<feature type="transmembrane region" description="Helical" evidence="6">
    <location>
        <begin position="500"/>
        <end position="518"/>
    </location>
</feature>
<feature type="transmembrane region" description="Helical" evidence="6">
    <location>
        <begin position="336"/>
        <end position="359"/>
    </location>
</feature>
<dbReference type="SUPFAM" id="SSF103473">
    <property type="entry name" value="MFS general substrate transporter"/>
    <property type="match status" value="1"/>
</dbReference>
<feature type="transmembrane region" description="Helical" evidence="6">
    <location>
        <begin position="69"/>
        <end position="89"/>
    </location>
</feature>
<evidence type="ECO:0000256" key="5">
    <source>
        <dbReference type="ARBA" id="ARBA00023136"/>
    </source>
</evidence>
<dbReference type="Gene3D" id="1.20.1250.20">
    <property type="entry name" value="MFS general substrate transporter like domains"/>
    <property type="match status" value="2"/>
</dbReference>
<feature type="transmembrane region" description="Helical" evidence="6">
    <location>
        <begin position="379"/>
        <end position="402"/>
    </location>
</feature>
<comment type="subcellular location">
    <subcellularLocation>
        <location evidence="1">Membrane</location>
        <topology evidence="1">Multi-pass membrane protein</topology>
    </subcellularLocation>
</comment>
<organism evidence="7 8">
    <name type="scientific">Bowmanella denitrificans</name>
    <dbReference type="NCBI Taxonomy" id="366582"/>
    <lineage>
        <taxon>Bacteria</taxon>
        <taxon>Pseudomonadati</taxon>
        <taxon>Pseudomonadota</taxon>
        <taxon>Gammaproteobacteria</taxon>
        <taxon>Alteromonadales</taxon>
        <taxon>Alteromonadaceae</taxon>
        <taxon>Bowmanella</taxon>
    </lineage>
</organism>